<reference evidence="10 11" key="1">
    <citation type="submission" date="2024-07" db="EMBL/GenBank/DDBJ databases">
        <title>Description of Labrys sedimenti sp. nov., isolated from a diclofenac-degrading enrichment culture.</title>
        <authorList>
            <person name="Tancsics A."/>
            <person name="Csepanyi A."/>
        </authorList>
    </citation>
    <scope>NUCLEOTIDE SEQUENCE [LARGE SCALE GENOMIC DNA]</scope>
    <source>
        <strain evidence="10 11">LMG 23578</strain>
    </source>
</reference>
<evidence type="ECO:0000313" key="11">
    <source>
        <dbReference type="Proteomes" id="UP001555786"/>
    </source>
</evidence>
<dbReference type="PANTHER" id="PTHR30269:SF0">
    <property type="entry name" value="MEMBRANE TRANSPORTER PROTEIN YFCA-RELATED"/>
    <property type="match status" value="1"/>
</dbReference>
<dbReference type="InterPro" id="IPR052017">
    <property type="entry name" value="TSUP"/>
</dbReference>
<feature type="transmembrane region" description="Helical" evidence="8">
    <location>
        <begin position="133"/>
        <end position="164"/>
    </location>
</feature>
<gene>
    <name evidence="10" type="ORF">ABXS05_30075</name>
</gene>
<evidence type="ECO:0000313" key="10">
    <source>
        <dbReference type="EMBL" id="MEW9309832.1"/>
    </source>
</evidence>
<evidence type="ECO:0000256" key="3">
    <source>
        <dbReference type="ARBA" id="ARBA00022448"/>
    </source>
</evidence>
<comment type="similarity">
    <text evidence="2 8">Belongs to the 4-toluene sulfonate uptake permease (TSUP) (TC 2.A.102) family.</text>
</comment>
<feature type="chain" id="PRO_5045335865" description="Probable membrane transporter protein" evidence="9">
    <location>
        <begin position="22"/>
        <end position="251"/>
    </location>
</feature>
<dbReference type="InterPro" id="IPR002781">
    <property type="entry name" value="TM_pro_TauE-like"/>
</dbReference>
<feature type="signal peptide" evidence="9">
    <location>
        <begin position="1"/>
        <end position="21"/>
    </location>
</feature>
<dbReference type="PANTHER" id="PTHR30269">
    <property type="entry name" value="TRANSMEMBRANE PROTEIN YFCA"/>
    <property type="match status" value="1"/>
</dbReference>
<feature type="transmembrane region" description="Helical" evidence="8">
    <location>
        <begin position="73"/>
        <end position="96"/>
    </location>
</feature>
<evidence type="ECO:0000256" key="1">
    <source>
        <dbReference type="ARBA" id="ARBA00004651"/>
    </source>
</evidence>
<keyword evidence="11" id="KW-1185">Reference proteome</keyword>
<keyword evidence="9" id="KW-0732">Signal</keyword>
<dbReference type="Proteomes" id="UP001555786">
    <property type="component" value="Unassembled WGS sequence"/>
</dbReference>
<accession>A0ABV3PVX5</accession>
<keyword evidence="3" id="KW-0813">Transport</keyword>
<keyword evidence="4 8" id="KW-1003">Cell membrane</keyword>
<feature type="transmembrane region" description="Helical" evidence="8">
    <location>
        <begin position="176"/>
        <end position="196"/>
    </location>
</feature>
<dbReference type="Pfam" id="PF01925">
    <property type="entry name" value="TauE"/>
    <property type="match status" value="1"/>
</dbReference>
<feature type="transmembrane region" description="Helical" evidence="8">
    <location>
        <begin position="44"/>
        <end position="61"/>
    </location>
</feature>
<sequence length="251" mass="24997">MSDLFLLAGAGLLAGAMNAMAGGGSFVTLPALIAAGVPSVAANASSTVALYPGGAASAYVYRSGFDPICGAPAGWMLAVTLAGGLAGALLLLWTPTTMFDQLLPWLLLVATLMLAAGPRLGAALRARLAAGPLVVLAIQVLLGLYGGYFGGAVGLMMIAAWSLLDGADFKALNPSRTLMVTAANTAAVLCFALAGAVHWPQTLIVGGGALAGGYLGAQAGRRLPSGAVRFATLAIAVGMTVAFFVRAYGRG</sequence>
<name>A0ABV3PVX5_9HYPH</name>
<evidence type="ECO:0000256" key="2">
    <source>
        <dbReference type="ARBA" id="ARBA00009142"/>
    </source>
</evidence>
<evidence type="ECO:0000256" key="7">
    <source>
        <dbReference type="ARBA" id="ARBA00023136"/>
    </source>
</evidence>
<proteinExistence type="inferred from homology"/>
<comment type="caution">
    <text evidence="10">The sequence shown here is derived from an EMBL/GenBank/DDBJ whole genome shotgun (WGS) entry which is preliminary data.</text>
</comment>
<evidence type="ECO:0000256" key="8">
    <source>
        <dbReference type="RuleBase" id="RU363041"/>
    </source>
</evidence>
<keyword evidence="5 8" id="KW-0812">Transmembrane</keyword>
<dbReference type="EMBL" id="JBFNQD010000018">
    <property type="protein sequence ID" value="MEW9309832.1"/>
    <property type="molecule type" value="Genomic_DNA"/>
</dbReference>
<keyword evidence="6 8" id="KW-1133">Transmembrane helix</keyword>
<feature type="transmembrane region" description="Helical" evidence="8">
    <location>
        <begin position="226"/>
        <end position="245"/>
    </location>
</feature>
<feature type="transmembrane region" description="Helical" evidence="8">
    <location>
        <begin position="102"/>
        <end position="121"/>
    </location>
</feature>
<evidence type="ECO:0000256" key="9">
    <source>
        <dbReference type="SAM" id="SignalP"/>
    </source>
</evidence>
<evidence type="ECO:0000256" key="5">
    <source>
        <dbReference type="ARBA" id="ARBA00022692"/>
    </source>
</evidence>
<comment type="subcellular location">
    <subcellularLocation>
        <location evidence="1 8">Cell membrane</location>
        <topology evidence="1 8">Multi-pass membrane protein</topology>
    </subcellularLocation>
</comment>
<evidence type="ECO:0000256" key="4">
    <source>
        <dbReference type="ARBA" id="ARBA00022475"/>
    </source>
</evidence>
<protein>
    <recommendedName>
        <fullName evidence="8">Probable membrane transporter protein</fullName>
    </recommendedName>
</protein>
<evidence type="ECO:0000256" key="6">
    <source>
        <dbReference type="ARBA" id="ARBA00022989"/>
    </source>
</evidence>
<organism evidence="10 11">
    <name type="scientific">Labrys neptuniae</name>
    <dbReference type="NCBI Taxonomy" id="376174"/>
    <lineage>
        <taxon>Bacteria</taxon>
        <taxon>Pseudomonadati</taxon>
        <taxon>Pseudomonadota</taxon>
        <taxon>Alphaproteobacteria</taxon>
        <taxon>Hyphomicrobiales</taxon>
        <taxon>Xanthobacteraceae</taxon>
        <taxon>Labrys</taxon>
    </lineage>
</organism>
<keyword evidence="7 8" id="KW-0472">Membrane</keyword>
<dbReference type="RefSeq" id="WP_367626429.1">
    <property type="nucleotide sequence ID" value="NZ_JBFNQD010000018.1"/>
</dbReference>